<dbReference type="Proteomes" id="UP000094469">
    <property type="component" value="Unassembled WGS sequence"/>
</dbReference>
<evidence type="ECO:0000313" key="2">
    <source>
        <dbReference type="Proteomes" id="UP000094469"/>
    </source>
</evidence>
<dbReference type="InterPro" id="IPR021352">
    <property type="entry name" value="DUF2971"/>
</dbReference>
<reference evidence="2" key="1">
    <citation type="submission" date="2016-09" db="EMBL/GenBank/DDBJ databases">
        <authorList>
            <person name="Gulvik C.A."/>
        </authorList>
    </citation>
    <scope>NUCLEOTIDE SEQUENCE [LARGE SCALE GENOMIC DNA]</scope>
    <source>
        <strain evidence="2">LMG 26676</strain>
    </source>
</reference>
<dbReference type="RefSeq" id="WP_069641125.1">
    <property type="nucleotide sequence ID" value="NZ_JAFBEZ010000001.1"/>
</dbReference>
<evidence type="ECO:0008006" key="3">
    <source>
        <dbReference type="Google" id="ProtNLM"/>
    </source>
</evidence>
<keyword evidence="2" id="KW-1185">Reference proteome</keyword>
<proteinExistence type="predicted"/>
<accession>A0A1E5H9K6</accession>
<protein>
    <recommendedName>
        <fullName evidence="3">DUF2971 domain-containing protein</fullName>
    </recommendedName>
</protein>
<dbReference type="Pfam" id="PF11185">
    <property type="entry name" value="DUF2971"/>
    <property type="match status" value="1"/>
</dbReference>
<organism evidence="1 2">
    <name type="scientific">Enterococcus ureilyticus</name>
    <dbReference type="NCBI Taxonomy" id="1131292"/>
    <lineage>
        <taxon>Bacteria</taxon>
        <taxon>Bacillati</taxon>
        <taxon>Bacillota</taxon>
        <taxon>Bacilli</taxon>
        <taxon>Lactobacillales</taxon>
        <taxon>Enterococcaceae</taxon>
        <taxon>Enterococcus</taxon>
    </lineage>
</organism>
<gene>
    <name evidence="1" type="ORF">BCR24_07635</name>
</gene>
<sequence>MNSSFISKSLLRQVNDLYIEEGFESNLLKPIPSRIFKFTSVNEFVVKNIENDEISFSKVKTFNDYDDSISISKKIVFEMLKQHNLKLESDFKKIFPNSDEITLSNDAAMKQIANTEFKNLQSYGNNLMVCCLSEGNNQSYMWGHYGDSNRGIAIEYETDSFLEDTLIGVTYSPNYYSNKTNSINFFDDDESIENIIYLNIFLKSNQWSFEEEHRIVLSLPFLNENYLSVKFRKPKSIILGKRFFEDFINEKDNKINQLKRTLLDTLCNKDIKIQYVDSNEQGYVIKNNIVNSEIQELSKYFEKFEENKISSFQLEEIIERVFHTSFEYI</sequence>
<name>A0A1E5H9K6_9ENTE</name>
<dbReference type="EMBL" id="MIKC01000040">
    <property type="protein sequence ID" value="OEG21330.1"/>
    <property type="molecule type" value="Genomic_DNA"/>
</dbReference>
<evidence type="ECO:0000313" key="1">
    <source>
        <dbReference type="EMBL" id="OEG21330.1"/>
    </source>
</evidence>
<dbReference type="STRING" id="1131292.BCR24_07635"/>
<comment type="caution">
    <text evidence="1">The sequence shown here is derived from an EMBL/GenBank/DDBJ whole genome shotgun (WGS) entry which is preliminary data.</text>
</comment>
<dbReference type="AlphaFoldDB" id="A0A1E5H9K6"/>